<dbReference type="EC" id="2.3.1.-" evidence="3"/>
<accession>A0A1C9W7R5</accession>
<evidence type="ECO:0000313" key="4">
    <source>
        <dbReference type="Proteomes" id="UP000095672"/>
    </source>
</evidence>
<name>A0A1C9W7R5_9GAMM</name>
<dbReference type="SUPFAM" id="SSF51161">
    <property type="entry name" value="Trimeric LpxA-like enzymes"/>
    <property type="match status" value="1"/>
</dbReference>
<keyword evidence="4" id="KW-1185">Reference proteome</keyword>
<dbReference type="PATRIC" id="fig|1769779.3.peg.1769"/>
<evidence type="ECO:0000256" key="1">
    <source>
        <dbReference type="ARBA" id="ARBA00007274"/>
    </source>
</evidence>
<dbReference type="Proteomes" id="UP000095672">
    <property type="component" value="Chromosome"/>
</dbReference>
<dbReference type="GO" id="GO:0005829">
    <property type="term" value="C:cytosol"/>
    <property type="evidence" value="ECO:0007669"/>
    <property type="project" value="TreeGrafter"/>
</dbReference>
<dbReference type="STRING" id="1769779.AUP74_01768"/>
<dbReference type="KEGG" id="micc:AUP74_01768"/>
<dbReference type="RefSeq" id="WP_162493444.1">
    <property type="nucleotide sequence ID" value="NZ_CP014143.1"/>
</dbReference>
<dbReference type="PANTHER" id="PTHR23416">
    <property type="entry name" value="SIALIC ACID SYNTHASE-RELATED"/>
    <property type="match status" value="1"/>
</dbReference>
<dbReference type="InterPro" id="IPR001451">
    <property type="entry name" value="Hexapep"/>
</dbReference>
<evidence type="ECO:0000313" key="3">
    <source>
        <dbReference type="EMBL" id="AOS97199.1"/>
    </source>
</evidence>
<keyword evidence="3" id="KW-0012">Acyltransferase</keyword>
<dbReference type="AlphaFoldDB" id="A0A1C9W7R5"/>
<dbReference type="CDD" id="cd04647">
    <property type="entry name" value="LbH_MAT_like"/>
    <property type="match status" value="1"/>
</dbReference>
<dbReference type="InterPro" id="IPR011004">
    <property type="entry name" value="Trimer_LpxA-like_sf"/>
</dbReference>
<dbReference type="Gene3D" id="2.160.10.10">
    <property type="entry name" value="Hexapeptide repeat proteins"/>
    <property type="match status" value="1"/>
</dbReference>
<dbReference type="PANTHER" id="PTHR23416:SF23">
    <property type="entry name" value="ACETYLTRANSFERASE C18B11.09C-RELATED"/>
    <property type="match status" value="1"/>
</dbReference>
<keyword evidence="2 3" id="KW-0808">Transferase</keyword>
<dbReference type="EMBL" id="CP014143">
    <property type="protein sequence ID" value="AOS97199.1"/>
    <property type="molecule type" value="Genomic_DNA"/>
</dbReference>
<sequence length="180" mass="19375">MKALIRNYVNSLIWMWLAILSRLPVRWIRTGLLKLSGMQIDGAIVYGGFHVRKPSKIKIGNGSVIGHGVTLDGRNGITIGENVNFSSEVMVWTMQHDYDSQDFRIAGGEVVIGDYAWISARATILPNVKIGEGAVVAAGALVTKDVAPFSVVGGVPAKKIAVRRKDLNYSPAEGGGLPFV</sequence>
<evidence type="ECO:0000256" key="2">
    <source>
        <dbReference type="ARBA" id="ARBA00022679"/>
    </source>
</evidence>
<dbReference type="Pfam" id="PF00132">
    <property type="entry name" value="Hexapep"/>
    <property type="match status" value="1"/>
</dbReference>
<dbReference type="GO" id="GO:0008374">
    <property type="term" value="F:O-acyltransferase activity"/>
    <property type="evidence" value="ECO:0007669"/>
    <property type="project" value="TreeGrafter"/>
</dbReference>
<reference evidence="4" key="1">
    <citation type="submission" date="2016-01" db="EMBL/GenBank/DDBJ databases">
        <title>Complete genome sequence of Microbulbifer sp. CCB-MM1, a halophile isolated from Matang Mangrove Forest, Perak.</title>
        <authorList>
            <person name="Moh T.H."/>
            <person name="Dinesh B."/>
            <person name="Lau N.-S."/>
            <person name="Go F."/>
            <person name="Alexander Chong S.-C."/>
        </authorList>
    </citation>
    <scope>NUCLEOTIDE SEQUENCE [LARGE SCALE GENOMIC DNA]</scope>
    <source>
        <strain evidence="4">CCB-MM1</strain>
    </source>
</reference>
<gene>
    <name evidence="3" type="primary">vat</name>
    <name evidence="3" type="ORF">AUP74_01768</name>
</gene>
<comment type="similarity">
    <text evidence="1">Belongs to the transferase hexapeptide repeat family.</text>
</comment>
<proteinExistence type="inferred from homology"/>
<dbReference type="InterPro" id="IPR051159">
    <property type="entry name" value="Hexapeptide_acetyltransf"/>
</dbReference>
<organism evidence="3 4">
    <name type="scientific">Microbulbifer aggregans</name>
    <dbReference type="NCBI Taxonomy" id="1769779"/>
    <lineage>
        <taxon>Bacteria</taxon>
        <taxon>Pseudomonadati</taxon>
        <taxon>Pseudomonadota</taxon>
        <taxon>Gammaproteobacteria</taxon>
        <taxon>Cellvibrionales</taxon>
        <taxon>Microbulbiferaceae</taxon>
        <taxon>Microbulbifer</taxon>
    </lineage>
</organism>
<protein>
    <submittedName>
        <fullName evidence="3">Virginiamycin A acetyltransferase</fullName>
        <ecNumber evidence="3">2.3.1.-</ecNumber>
    </submittedName>
</protein>